<dbReference type="Gene3D" id="3.30.70.2700">
    <property type="match status" value="1"/>
</dbReference>
<proteinExistence type="predicted"/>
<dbReference type="InterPro" id="IPR049516">
    <property type="entry name" value="FAD-depend_C"/>
</dbReference>
<protein>
    <submittedName>
        <fullName evidence="2">NAD(P)/FAD-dependent oxidoreductase</fullName>
    </submittedName>
</protein>
<feature type="domain" description="FAD-dependent protein C-terminal" evidence="1">
    <location>
        <begin position="321"/>
        <end position="514"/>
    </location>
</feature>
<reference evidence="2" key="1">
    <citation type="submission" date="2024-07" db="EMBL/GenBank/DDBJ databases">
        <authorList>
            <person name="Li X.-J."/>
            <person name="Wang X."/>
        </authorList>
    </citation>
    <scope>NUCLEOTIDE SEQUENCE</scope>
    <source>
        <strain evidence="2">HSP-334</strain>
    </source>
</reference>
<dbReference type="PANTHER" id="PTHR42842">
    <property type="entry name" value="FAD/NAD(P)-BINDING OXIDOREDUCTASE"/>
    <property type="match status" value="1"/>
</dbReference>
<dbReference type="EMBL" id="CP165644">
    <property type="protein sequence ID" value="XDU67305.1"/>
    <property type="molecule type" value="Genomic_DNA"/>
</dbReference>
<dbReference type="PIRSF" id="PIRSF038984">
    <property type="entry name" value="FAD_binding_protein"/>
    <property type="match status" value="1"/>
</dbReference>
<dbReference type="RefSeq" id="WP_369711531.1">
    <property type="nucleotide sequence ID" value="NZ_CP165644.1"/>
</dbReference>
<evidence type="ECO:0000259" key="1">
    <source>
        <dbReference type="Pfam" id="PF21688"/>
    </source>
</evidence>
<dbReference type="KEGG" id="lrug:AB8B22_02510"/>
<organism evidence="2">
    <name type="scientific">Leptotrichia rugosa</name>
    <dbReference type="NCBI Taxonomy" id="3239302"/>
    <lineage>
        <taxon>Bacteria</taxon>
        <taxon>Fusobacteriati</taxon>
        <taxon>Fusobacteriota</taxon>
        <taxon>Fusobacteriia</taxon>
        <taxon>Fusobacteriales</taxon>
        <taxon>Leptotrichiaceae</taxon>
        <taxon>Leptotrichia</taxon>
    </lineage>
</organism>
<dbReference type="PANTHER" id="PTHR42842:SF3">
    <property type="entry name" value="FAD_NAD(P)-BINDING OXIDOREDUCTASE FAMILY PROTEIN"/>
    <property type="match status" value="1"/>
</dbReference>
<dbReference type="AlphaFoldDB" id="A0AB39VJ55"/>
<sequence>MSMVNVVDLICIGRGRVENLLEKIFNKKNVRGKEMLKINNIKMPVKHNENDLKNVVCKLYKINKNEIKSFEIAGQAIDARKKNNVVFVYAVNIELENKKKFENIKNIKKFEKQIYSISKIENFSENEKIKRPVVVGSGPAGIFAGLVMAEAGLKPIIIEQGKNVDERKKDVYNFFKTRKLNKYSNVQFGEGGAGTFSDGKLNTNTNNFRMQKIYDELILAGAEKKISYMSKPHIGTDKLIGIMKNIRKKIESLGGEYRFCTKLTKINYENNKLKEIEVEDLENEKKYTVSTNIAVLAIGHSARETFYMLNEQKVQMERKIFSVGVRIEHKQSMINRAQYGKFADKLPSAEYKLNVKTSNGRGVYTFCMCPGGVVVPSASEENRLVVNGMSYSKRNLENANSAILVNVFPDDFEGNSVLAGIEFQRKLEEKAFILGGSDYKAPVQLFGDFLNNKVSKKLGNVKPSYLADYKFADLNQIFPEYINSSLKEGITLMDKKIKGFANYDAILTGVESRSSSPVKIPRNEKFFANIEGIMPCGEGAGYAGGIMSAAVDGVKCAEFVVEYFKDLMSK</sequence>
<name>A0AB39VJ55_9FUSO</name>
<dbReference type="SUPFAM" id="SSF51905">
    <property type="entry name" value="FAD/NAD(P)-binding domain"/>
    <property type="match status" value="1"/>
</dbReference>
<gene>
    <name evidence="2" type="ORF">AB8B22_02510</name>
</gene>
<accession>A0AB39VJ55</accession>
<dbReference type="Pfam" id="PF21688">
    <property type="entry name" value="FAD-depend_C"/>
    <property type="match status" value="1"/>
</dbReference>
<dbReference type="Gene3D" id="3.50.50.60">
    <property type="entry name" value="FAD/NAD(P)-binding domain"/>
    <property type="match status" value="2"/>
</dbReference>
<dbReference type="InterPro" id="IPR036188">
    <property type="entry name" value="FAD/NAD-bd_sf"/>
</dbReference>
<evidence type="ECO:0000313" key="2">
    <source>
        <dbReference type="EMBL" id="XDU67305.1"/>
    </source>
</evidence>
<dbReference type="InterPro" id="IPR028348">
    <property type="entry name" value="FAD-binding_protein"/>
</dbReference>